<accession>W4K295</accession>
<feature type="compositionally biased region" description="Polar residues" evidence="1">
    <location>
        <begin position="104"/>
        <end position="114"/>
    </location>
</feature>
<proteinExistence type="predicted"/>
<sequence>MSGTSLSKDASTYGPYFFDEPTEMGHMYQVAQGFECLQWRYQAFGGRYLCLKEVTTQWDACSESSILANVAIHSTHDGLWHPASDDVVPPKFVRMERGNKQLPPESSSVAQTFDMSPRTHHRVVPPNRDAHAASSSWTLERSTEDFEGNAPDKEPRTQSTDCKDIPTIECDSVGVVASQKGHQGRRPKYSFGDAEGTVKEGTGAVPQEGMQHDVRVKLKKEPPRQNEQRSRFAGHIRILRRHVSTQHKGDEPRRRDDVEYDVESEDEYSEDEYSEDEERFEDEE</sequence>
<dbReference type="EMBL" id="KI925460">
    <property type="protein sequence ID" value="ETW79470.1"/>
    <property type="molecule type" value="Genomic_DNA"/>
</dbReference>
<evidence type="ECO:0000256" key="1">
    <source>
        <dbReference type="SAM" id="MobiDB-lite"/>
    </source>
</evidence>
<evidence type="ECO:0000313" key="3">
    <source>
        <dbReference type="Proteomes" id="UP000030671"/>
    </source>
</evidence>
<protein>
    <submittedName>
        <fullName evidence="2">Uncharacterized protein</fullName>
    </submittedName>
</protein>
<feature type="region of interest" description="Disordered" evidence="1">
    <location>
        <begin position="98"/>
        <end position="165"/>
    </location>
</feature>
<keyword evidence="3" id="KW-1185">Reference proteome</keyword>
<gene>
    <name evidence="2" type="ORF">HETIRDRAFT_428015</name>
</gene>
<name>W4K295_HETIT</name>
<dbReference type="GeneID" id="20674247"/>
<feature type="compositionally biased region" description="Basic and acidic residues" evidence="1">
    <location>
        <begin position="247"/>
        <end position="257"/>
    </location>
</feature>
<feature type="compositionally biased region" description="Basic and acidic residues" evidence="1">
    <location>
        <begin position="150"/>
        <end position="165"/>
    </location>
</feature>
<dbReference type="Proteomes" id="UP000030671">
    <property type="component" value="Unassembled WGS sequence"/>
</dbReference>
<feature type="compositionally biased region" description="Acidic residues" evidence="1">
    <location>
        <begin position="258"/>
        <end position="284"/>
    </location>
</feature>
<feature type="region of interest" description="Disordered" evidence="1">
    <location>
        <begin position="178"/>
        <end position="284"/>
    </location>
</feature>
<organism evidence="2 3">
    <name type="scientific">Heterobasidion irregulare (strain TC 32-1)</name>
    <dbReference type="NCBI Taxonomy" id="747525"/>
    <lineage>
        <taxon>Eukaryota</taxon>
        <taxon>Fungi</taxon>
        <taxon>Dikarya</taxon>
        <taxon>Basidiomycota</taxon>
        <taxon>Agaricomycotina</taxon>
        <taxon>Agaricomycetes</taxon>
        <taxon>Russulales</taxon>
        <taxon>Bondarzewiaceae</taxon>
        <taxon>Heterobasidion</taxon>
        <taxon>Heterobasidion annosum species complex</taxon>
    </lineage>
</organism>
<reference evidence="2 3" key="1">
    <citation type="journal article" date="2012" name="New Phytol.">
        <title>Insight into trade-off between wood decay and parasitism from the genome of a fungal forest pathogen.</title>
        <authorList>
            <person name="Olson A."/>
            <person name="Aerts A."/>
            <person name="Asiegbu F."/>
            <person name="Belbahri L."/>
            <person name="Bouzid O."/>
            <person name="Broberg A."/>
            <person name="Canback B."/>
            <person name="Coutinho P.M."/>
            <person name="Cullen D."/>
            <person name="Dalman K."/>
            <person name="Deflorio G."/>
            <person name="van Diepen L.T."/>
            <person name="Dunand C."/>
            <person name="Duplessis S."/>
            <person name="Durling M."/>
            <person name="Gonthier P."/>
            <person name="Grimwood J."/>
            <person name="Fossdal C.G."/>
            <person name="Hansson D."/>
            <person name="Henrissat B."/>
            <person name="Hietala A."/>
            <person name="Himmelstrand K."/>
            <person name="Hoffmeister D."/>
            <person name="Hogberg N."/>
            <person name="James T.Y."/>
            <person name="Karlsson M."/>
            <person name="Kohler A."/>
            <person name="Kues U."/>
            <person name="Lee Y.H."/>
            <person name="Lin Y.C."/>
            <person name="Lind M."/>
            <person name="Lindquist E."/>
            <person name="Lombard V."/>
            <person name="Lucas S."/>
            <person name="Lunden K."/>
            <person name="Morin E."/>
            <person name="Murat C."/>
            <person name="Park J."/>
            <person name="Raffaello T."/>
            <person name="Rouze P."/>
            <person name="Salamov A."/>
            <person name="Schmutz J."/>
            <person name="Solheim H."/>
            <person name="Stahlberg J."/>
            <person name="Velez H."/>
            <person name="de Vries R.P."/>
            <person name="Wiebenga A."/>
            <person name="Woodward S."/>
            <person name="Yakovlev I."/>
            <person name="Garbelotto M."/>
            <person name="Martin F."/>
            <person name="Grigoriev I.V."/>
            <person name="Stenlid J."/>
        </authorList>
    </citation>
    <scope>NUCLEOTIDE SEQUENCE [LARGE SCALE GENOMIC DNA]</scope>
    <source>
        <strain evidence="2 3">TC 32-1</strain>
    </source>
</reference>
<dbReference type="KEGG" id="hir:HETIRDRAFT_428015"/>
<dbReference type="AlphaFoldDB" id="W4K295"/>
<evidence type="ECO:0000313" key="2">
    <source>
        <dbReference type="EMBL" id="ETW79470.1"/>
    </source>
</evidence>
<dbReference type="InParanoid" id="W4K295"/>
<feature type="compositionally biased region" description="Basic and acidic residues" evidence="1">
    <location>
        <begin position="210"/>
        <end position="230"/>
    </location>
</feature>
<dbReference type="HOGENOM" id="CLU_980241_0_0_1"/>
<dbReference type="OrthoDB" id="3243492at2759"/>
<feature type="compositionally biased region" description="Basic residues" evidence="1">
    <location>
        <begin position="232"/>
        <end position="245"/>
    </location>
</feature>
<dbReference type="RefSeq" id="XP_009548057.1">
    <property type="nucleotide sequence ID" value="XM_009549762.1"/>
</dbReference>